<dbReference type="Proteomes" id="UP000515163">
    <property type="component" value="Unplaced"/>
</dbReference>
<feature type="compositionally biased region" description="Basic and acidic residues" evidence="1">
    <location>
        <begin position="178"/>
        <end position="188"/>
    </location>
</feature>
<dbReference type="AlphaFoldDB" id="A0A6P8JGN9"/>
<evidence type="ECO:0000256" key="1">
    <source>
        <dbReference type="SAM" id="MobiDB-lite"/>
    </source>
</evidence>
<feature type="compositionally biased region" description="Polar residues" evidence="1">
    <location>
        <begin position="88"/>
        <end position="101"/>
    </location>
</feature>
<protein>
    <submittedName>
        <fullName evidence="3">Uncharacterized protein LOC116309028</fullName>
    </submittedName>
</protein>
<evidence type="ECO:0000313" key="2">
    <source>
        <dbReference type="Proteomes" id="UP000515163"/>
    </source>
</evidence>
<feature type="region of interest" description="Disordered" evidence="1">
    <location>
        <begin position="167"/>
        <end position="197"/>
    </location>
</feature>
<reference evidence="3" key="1">
    <citation type="submission" date="2025-08" db="UniProtKB">
        <authorList>
            <consortium name="RefSeq"/>
        </authorList>
    </citation>
    <scope>IDENTIFICATION</scope>
    <source>
        <tissue evidence="3">Tentacle</tissue>
    </source>
</reference>
<sequence length="254" mass="28373">MEAEEYGGLPAYSNSAPPLMRSTPRQRSNFSVIPEQYEGNGFKCPDATTERNEHRSTEERITTEIHTASKEPDEQHGGNGSKCPDATTDCSKSNQDGTGLKQQEKLTKCEKSHDLEECKDFVKKTLEERKKFIAEKHLCFACYGTKHRSKGCTNKKVYRTCNKPHPTSLHVDNFNPKEQQKSKDESKSDSTTIGSTCTDTKETEISLSTTTQNVILHAILPVIVRAENGNIAKTYALYDNGSSGIFITEELRNS</sequence>
<organism evidence="2 3">
    <name type="scientific">Actinia tenebrosa</name>
    <name type="common">Australian red waratah sea anemone</name>
    <dbReference type="NCBI Taxonomy" id="6105"/>
    <lineage>
        <taxon>Eukaryota</taxon>
        <taxon>Metazoa</taxon>
        <taxon>Cnidaria</taxon>
        <taxon>Anthozoa</taxon>
        <taxon>Hexacorallia</taxon>
        <taxon>Actiniaria</taxon>
        <taxon>Actiniidae</taxon>
        <taxon>Actinia</taxon>
    </lineage>
</organism>
<dbReference type="OrthoDB" id="5984798at2759"/>
<dbReference type="PANTHER" id="PTHR47331">
    <property type="entry name" value="PHD-TYPE DOMAIN-CONTAINING PROTEIN"/>
    <property type="match status" value="1"/>
</dbReference>
<proteinExistence type="predicted"/>
<keyword evidence="2" id="KW-1185">Reference proteome</keyword>
<dbReference type="PANTHER" id="PTHR47331:SF5">
    <property type="entry name" value="RIBONUCLEASE H"/>
    <property type="match status" value="1"/>
</dbReference>
<accession>A0A6P8JGN9</accession>
<feature type="compositionally biased region" description="Basic and acidic residues" evidence="1">
    <location>
        <begin position="48"/>
        <end position="76"/>
    </location>
</feature>
<gene>
    <name evidence="3" type="primary">LOC116309028</name>
</gene>
<feature type="region of interest" description="Disordered" evidence="1">
    <location>
        <begin position="1"/>
        <end position="106"/>
    </location>
</feature>
<evidence type="ECO:0000313" key="3">
    <source>
        <dbReference type="RefSeq" id="XP_031575420.1"/>
    </source>
</evidence>
<dbReference type="InParanoid" id="A0A6P8JGN9"/>
<name>A0A6P8JGN9_ACTTE</name>
<dbReference type="RefSeq" id="XP_031575420.1">
    <property type="nucleotide sequence ID" value="XM_031719560.1"/>
</dbReference>
<dbReference type="GeneID" id="116309028"/>
<dbReference type="KEGG" id="aten:116309028"/>